<evidence type="ECO:0000313" key="2">
    <source>
        <dbReference type="Proteomes" id="UP000471120"/>
    </source>
</evidence>
<dbReference type="Proteomes" id="UP000471120">
    <property type="component" value="Unassembled WGS sequence"/>
</dbReference>
<dbReference type="EMBL" id="QRCM01000001">
    <property type="protein sequence ID" value="TXG90677.1"/>
    <property type="molecule type" value="Genomic_DNA"/>
</dbReference>
<protein>
    <submittedName>
        <fullName evidence="1">Uncharacterized protein</fullName>
    </submittedName>
</protein>
<dbReference type="AlphaFoldDB" id="A0A6P2CD47"/>
<evidence type="ECO:0000313" key="1">
    <source>
        <dbReference type="EMBL" id="TXG90677.1"/>
    </source>
</evidence>
<organism evidence="1 2">
    <name type="scientific">Rhodococcus rhodnii</name>
    <dbReference type="NCBI Taxonomy" id="38312"/>
    <lineage>
        <taxon>Bacteria</taxon>
        <taxon>Bacillati</taxon>
        <taxon>Actinomycetota</taxon>
        <taxon>Actinomycetes</taxon>
        <taxon>Mycobacteriales</taxon>
        <taxon>Nocardiaceae</taxon>
        <taxon>Rhodococcus</taxon>
    </lineage>
</organism>
<comment type="caution">
    <text evidence="1">The sequence shown here is derived from an EMBL/GenBank/DDBJ whole genome shotgun (WGS) entry which is preliminary data.</text>
</comment>
<proteinExistence type="predicted"/>
<name>A0A6P2CD47_9NOCA</name>
<accession>A0A6P2CD47</accession>
<reference evidence="1 2" key="1">
    <citation type="submission" date="2018-07" db="EMBL/GenBank/DDBJ databases">
        <title>Genome sequence of Rhodococcus rhodnii ATCC 35071 from Rhodnius prolixus.</title>
        <authorList>
            <person name="Patel V."/>
            <person name="Vogel K.J."/>
        </authorList>
    </citation>
    <scope>NUCLEOTIDE SEQUENCE [LARGE SCALE GENOMIC DNA]</scope>
    <source>
        <strain evidence="1 2">ATCC 35071</strain>
    </source>
</reference>
<gene>
    <name evidence="1" type="ORF">DW322_11195</name>
</gene>
<sequence length="97" mass="11646">MRWLRERSRRRHCPHLRVRGIYGDEINHTPGGRRLECWDCGRLLDGPVRIAEVRQREHAEVREVVKPVRDEAALALLKADPQAFFDYERRQRPRDHL</sequence>
<dbReference type="RefSeq" id="WP_010836663.1">
    <property type="nucleotide sequence ID" value="NZ_QRCM01000001.1"/>
</dbReference>